<gene>
    <name evidence="1" type="ORF">COT79_00320</name>
</gene>
<accession>A0A2M6R9P6</accession>
<proteinExistence type="predicted"/>
<protein>
    <recommendedName>
        <fullName evidence="3">HEAT repeat domain-containing protein</fullName>
    </recommendedName>
</protein>
<dbReference type="AlphaFoldDB" id="A0A2M6R9P6"/>
<dbReference type="EMBL" id="PEZX01000006">
    <property type="protein sequence ID" value="PIS07239.1"/>
    <property type="molecule type" value="Genomic_DNA"/>
</dbReference>
<sequence length="231" mass="26559">MSEFFNHKLEAPFERAIKTNDTNGFFNEWEKSDFNTQMFIAQSLNSIRDERFGGEMLRRCRQLIEDLIITKEHHPILVALGKIGAQNESLEDASSDLLLELLADASIKENGAIYIVDSLKQKMHRAINPIRAGRDNSQQQKSRIIRIGSNIIDFISTHDDTEILKFVLPDIAMVSYSDYMQGVLKDKLLELKEKYQDNEGIVSLVENELEKAEKIKLYKARTIPVENNENK</sequence>
<evidence type="ECO:0008006" key="3">
    <source>
        <dbReference type="Google" id="ProtNLM"/>
    </source>
</evidence>
<dbReference type="Proteomes" id="UP000231162">
    <property type="component" value="Unassembled WGS sequence"/>
</dbReference>
<evidence type="ECO:0000313" key="1">
    <source>
        <dbReference type="EMBL" id="PIS07239.1"/>
    </source>
</evidence>
<comment type="caution">
    <text evidence="1">The sequence shown here is derived from an EMBL/GenBank/DDBJ whole genome shotgun (WGS) entry which is preliminary data.</text>
</comment>
<organism evidence="1 2">
    <name type="scientific">Candidatus Berkelbacteria bacterium CG10_big_fil_rev_8_21_14_0_10_43_14</name>
    <dbReference type="NCBI Taxonomy" id="1974515"/>
    <lineage>
        <taxon>Bacteria</taxon>
        <taxon>Candidatus Berkelbacteria</taxon>
    </lineage>
</organism>
<evidence type="ECO:0000313" key="2">
    <source>
        <dbReference type="Proteomes" id="UP000231162"/>
    </source>
</evidence>
<name>A0A2M6R9P6_9BACT</name>
<reference evidence="2" key="1">
    <citation type="submission" date="2017-09" db="EMBL/GenBank/DDBJ databases">
        <title>Depth-based differentiation of microbial function through sediment-hosted aquifers and enrichment of novel symbionts in the deep terrestrial subsurface.</title>
        <authorList>
            <person name="Probst A.J."/>
            <person name="Ladd B."/>
            <person name="Jarett J.K."/>
            <person name="Geller-Mcgrath D.E."/>
            <person name="Sieber C.M.K."/>
            <person name="Emerson J.B."/>
            <person name="Anantharaman K."/>
            <person name="Thomas B.C."/>
            <person name="Malmstrom R."/>
            <person name="Stieglmeier M."/>
            <person name="Klingl A."/>
            <person name="Woyke T."/>
            <person name="Ryan C.M."/>
            <person name="Banfield J.F."/>
        </authorList>
    </citation>
    <scope>NUCLEOTIDE SEQUENCE [LARGE SCALE GENOMIC DNA]</scope>
</reference>